<organism evidence="6 7">
    <name type="scientific">Sandarakinorhabdus glacialis</name>
    <dbReference type="NCBI Taxonomy" id="1614636"/>
    <lineage>
        <taxon>Bacteria</taxon>
        <taxon>Pseudomonadati</taxon>
        <taxon>Pseudomonadota</taxon>
        <taxon>Alphaproteobacteria</taxon>
        <taxon>Sphingomonadales</taxon>
        <taxon>Sphingosinicellaceae</taxon>
        <taxon>Sandarakinorhabdus</taxon>
    </lineage>
</organism>
<accession>A0A917E5R7</accession>
<evidence type="ECO:0000313" key="6">
    <source>
        <dbReference type="EMBL" id="GGE05718.1"/>
    </source>
</evidence>
<keyword evidence="3" id="KW-0238">DNA-binding</keyword>
<dbReference type="PANTHER" id="PTHR30419">
    <property type="entry name" value="HTH-TYPE TRANSCRIPTIONAL REGULATOR YBHD"/>
    <property type="match status" value="1"/>
</dbReference>
<comment type="caution">
    <text evidence="6">The sequence shown here is derived from an EMBL/GenBank/DDBJ whole genome shotgun (WGS) entry which is preliminary data.</text>
</comment>
<dbReference type="AlphaFoldDB" id="A0A917E5R7"/>
<dbReference type="PRINTS" id="PR00039">
    <property type="entry name" value="HTHLYSR"/>
</dbReference>
<evidence type="ECO:0000256" key="4">
    <source>
        <dbReference type="ARBA" id="ARBA00023163"/>
    </source>
</evidence>
<evidence type="ECO:0000256" key="2">
    <source>
        <dbReference type="ARBA" id="ARBA00023015"/>
    </source>
</evidence>
<keyword evidence="2" id="KW-0805">Transcription regulation</keyword>
<keyword evidence="4" id="KW-0804">Transcription</keyword>
<keyword evidence="7" id="KW-1185">Reference proteome</keyword>
<reference evidence="6" key="1">
    <citation type="journal article" date="2014" name="Int. J. Syst. Evol. Microbiol.">
        <title>Complete genome sequence of Corynebacterium casei LMG S-19264T (=DSM 44701T), isolated from a smear-ripened cheese.</title>
        <authorList>
            <consortium name="US DOE Joint Genome Institute (JGI-PGF)"/>
            <person name="Walter F."/>
            <person name="Albersmeier A."/>
            <person name="Kalinowski J."/>
            <person name="Ruckert C."/>
        </authorList>
    </citation>
    <scope>NUCLEOTIDE SEQUENCE</scope>
    <source>
        <strain evidence="6">CGMCC 1.15519</strain>
    </source>
</reference>
<dbReference type="Pfam" id="PF03466">
    <property type="entry name" value="LysR_substrate"/>
    <property type="match status" value="1"/>
</dbReference>
<dbReference type="FunFam" id="1.10.10.10:FF:000001">
    <property type="entry name" value="LysR family transcriptional regulator"/>
    <property type="match status" value="1"/>
</dbReference>
<comment type="similarity">
    <text evidence="1">Belongs to the LysR transcriptional regulatory family.</text>
</comment>
<dbReference type="InterPro" id="IPR005119">
    <property type="entry name" value="LysR_subst-bd"/>
</dbReference>
<dbReference type="GO" id="GO:0003700">
    <property type="term" value="F:DNA-binding transcription factor activity"/>
    <property type="evidence" value="ECO:0007669"/>
    <property type="project" value="InterPro"/>
</dbReference>
<evidence type="ECO:0000256" key="1">
    <source>
        <dbReference type="ARBA" id="ARBA00009437"/>
    </source>
</evidence>
<gene>
    <name evidence="6" type="ORF">GCM10011529_10130</name>
</gene>
<dbReference type="InterPro" id="IPR036390">
    <property type="entry name" value="WH_DNA-bd_sf"/>
</dbReference>
<dbReference type="GO" id="GO:0005829">
    <property type="term" value="C:cytosol"/>
    <property type="evidence" value="ECO:0007669"/>
    <property type="project" value="TreeGrafter"/>
</dbReference>
<dbReference type="Gene3D" id="1.10.10.10">
    <property type="entry name" value="Winged helix-like DNA-binding domain superfamily/Winged helix DNA-binding domain"/>
    <property type="match status" value="1"/>
</dbReference>
<dbReference type="PANTHER" id="PTHR30419:SF8">
    <property type="entry name" value="NITROGEN ASSIMILATION TRANSCRIPTIONAL ACTIVATOR-RELATED"/>
    <property type="match status" value="1"/>
</dbReference>
<dbReference type="InterPro" id="IPR036388">
    <property type="entry name" value="WH-like_DNA-bd_sf"/>
</dbReference>
<feature type="domain" description="HTH lysR-type" evidence="5">
    <location>
        <begin position="2"/>
        <end position="59"/>
    </location>
</feature>
<dbReference type="InterPro" id="IPR000847">
    <property type="entry name" value="LysR_HTH_N"/>
</dbReference>
<dbReference type="InterPro" id="IPR050950">
    <property type="entry name" value="HTH-type_LysR_regulators"/>
</dbReference>
<proteinExistence type="inferred from homology"/>
<reference evidence="6" key="2">
    <citation type="submission" date="2020-09" db="EMBL/GenBank/DDBJ databases">
        <authorList>
            <person name="Sun Q."/>
            <person name="Zhou Y."/>
        </authorList>
    </citation>
    <scope>NUCLEOTIDE SEQUENCE</scope>
    <source>
        <strain evidence="6">CGMCC 1.15519</strain>
    </source>
</reference>
<sequence length="347" mass="37748">MIESRRLRQFLAVYELGSIGQAAERLLLTQPALSKSLRGLEDELGVRLFDRTPQGVLPTGYGELLAGHARIIEAQLRQAEAAIGAMRGKAQGHVVAGIAPSVAAKLMPLATIALRQRHPGIELSVIEGLAEDLLPQLRDGQVDVAIGAWATETRVPGAGFTAEMIVVDALEAFVRESHPLVDAARPIALETLLDCQWALPPESQAWRQIFDGLFTERGLVPPRPSVVSTSAGYLKSLMLQGDYLSFLPSQLITPETDGLVPLPIDAPRMHPDISMIFQDGRWRRRRWPRWSRCCARLGGSLRRRAGGKVRGRAAGADVFVMPNLFQHPSCAWKIGPGGGVDAETRSA</sequence>
<evidence type="ECO:0000256" key="3">
    <source>
        <dbReference type="ARBA" id="ARBA00023125"/>
    </source>
</evidence>
<dbReference type="SUPFAM" id="SSF53850">
    <property type="entry name" value="Periplasmic binding protein-like II"/>
    <property type="match status" value="1"/>
</dbReference>
<dbReference type="Pfam" id="PF00126">
    <property type="entry name" value="HTH_1"/>
    <property type="match status" value="1"/>
</dbReference>
<dbReference type="PROSITE" id="PS50931">
    <property type="entry name" value="HTH_LYSR"/>
    <property type="match status" value="1"/>
</dbReference>
<dbReference type="Proteomes" id="UP000635071">
    <property type="component" value="Unassembled WGS sequence"/>
</dbReference>
<name>A0A917E5R7_9SPHN</name>
<dbReference type="Gene3D" id="3.40.190.10">
    <property type="entry name" value="Periplasmic binding protein-like II"/>
    <property type="match status" value="2"/>
</dbReference>
<dbReference type="EMBL" id="BMJM01000003">
    <property type="protein sequence ID" value="GGE05718.1"/>
    <property type="molecule type" value="Genomic_DNA"/>
</dbReference>
<evidence type="ECO:0000313" key="7">
    <source>
        <dbReference type="Proteomes" id="UP000635071"/>
    </source>
</evidence>
<evidence type="ECO:0000259" key="5">
    <source>
        <dbReference type="PROSITE" id="PS50931"/>
    </source>
</evidence>
<dbReference type="SUPFAM" id="SSF46785">
    <property type="entry name" value="Winged helix' DNA-binding domain"/>
    <property type="match status" value="1"/>
</dbReference>
<dbReference type="GO" id="GO:0003677">
    <property type="term" value="F:DNA binding"/>
    <property type="evidence" value="ECO:0007669"/>
    <property type="project" value="UniProtKB-KW"/>
</dbReference>
<protein>
    <recommendedName>
        <fullName evidence="5">HTH lysR-type domain-containing protein</fullName>
    </recommendedName>
</protein>